<gene>
    <name evidence="2" type="ORF">AA15669_0670</name>
</gene>
<organism evidence="2 3">
    <name type="scientific">Saccharibacter floricola DSM 15669</name>
    <dbReference type="NCBI Taxonomy" id="1123227"/>
    <lineage>
        <taxon>Bacteria</taxon>
        <taxon>Pseudomonadati</taxon>
        <taxon>Pseudomonadota</taxon>
        <taxon>Alphaproteobacteria</taxon>
        <taxon>Acetobacterales</taxon>
        <taxon>Acetobacteraceae</taxon>
        <taxon>Saccharibacter</taxon>
    </lineage>
</organism>
<accession>A0ABQ0NXI3</accession>
<comment type="caution">
    <text evidence="2">The sequence shown here is derived from an EMBL/GenBank/DDBJ whole genome shotgun (WGS) entry which is preliminary data.</text>
</comment>
<feature type="region of interest" description="Disordered" evidence="1">
    <location>
        <begin position="1"/>
        <end position="20"/>
    </location>
</feature>
<keyword evidence="3" id="KW-1185">Reference proteome</keyword>
<dbReference type="EMBL" id="BAQD01000007">
    <property type="protein sequence ID" value="GBQ05859.1"/>
    <property type="molecule type" value="Genomic_DNA"/>
</dbReference>
<name>A0ABQ0NXI3_9PROT</name>
<evidence type="ECO:0000256" key="1">
    <source>
        <dbReference type="SAM" id="MobiDB-lite"/>
    </source>
</evidence>
<protein>
    <submittedName>
        <fullName evidence="2">Uncharacterized protein</fullName>
    </submittedName>
</protein>
<proteinExistence type="predicted"/>
<reference evidence="2" key="1">
    <citation type="submission" date="2013-04" db="EMBL/GenBank/DDBJ databases">
        <title>The genome sequencing project of 58 acetic acid bacteria.</title>
        <authorList>
            <person name="Okamoto-Kainuma A."/>
            <person name="Ishikawa M."/>
            <person name="Umino S."/>
            <person name="Koizumi Y."/>
            <person name="Shiwa Y."/>
            <person name="Yoshikawa H."/>
            <person name="Matsutani M."/>
            <person name="Matsushita K."/>
        </authorList>
    </citation>
    <scope>NUCLEOTIDE SEQUENCE</scope>
    <source>
        <strain evidence="2">DSM 15669</strain>
    </source>
</reference>
<sequence>MVVRSNKVGNEVKSSGVSKKRATIKIKTDDVIERESPMSKINVGSGTIRIEMRRITPRARRISVPGKVDRTAASPFPPGWKRALGLEKAWTA</sequence>
<dbReference type="Proteomes" id="UP001062901">
    <property type="component" value="Unassembled WGS sequence"/>
</dbReference>
<evidence type="ECO:0000313" key="3">
    <source>
        <dbReference type="Proteomes" id="UP001062901"/>
    </source>
</evidence>
<evidence type="ECO:0000313" key="2">
    <source>
        <dbReference type="EMBL" id="GBQ05859.1"/>
    </source>
</evidence>